<proteinExistence type="predicted"/>
<accession>A0ABR3GIJ9</accession>
<gene>
    <name evidence="1" type="ORF">Q9L58_005441</name>
</gene>
<comment type="caution">
    <text evidence="1">The sequence shown here is derived from an EMBL/GenBank/DDBJ whole genome shotgun (WGS) entry which is preliminary data.</text>
</comment>
<reference evidence="1 2" key="1">
    <citation type="submission" date="2024-02" db="EMBL/GenBank/DDBJ databases">
        <title>Discinaceae phylogenomics.</title>
        <authorList>
            <person name="Dirks A.C."/>
            <person name="James T.Y."/>
        </authorList>
    </citation>
    <scope>NUCLEOTIDE SEQUENCE [LARGE SCALE GENOMIC DNA]</scope>
    <source>
        <strain evidence="1 2">ACD0624</strain>
    </source>
</reference>
<keyword evidence="2" id="KW-1185">Reference proteome</keyword>
<protein>
    <submittedName>
        <fullName evidence="1">Uncharacterized protein</fullName>
    </submittedName>
</protein>
<name>A0ABR3GIJ9_9PEZI</name>
<organism evidence="1 2">
    <name type="scientific">Discina gigas</name>
    <dbReference type="NCBI Taxonomy" id="1032678"/>
    <lineage>
        <taxon>Eukaryota</taxon>
        <taxon>Fungi</taxon>
        <taxon>Dikarya</taxon>
        <taxon>Ascomycota</taxon>
        <taxon>Pezizomycotina</taxon>
        <taxon>Pezizomycetes</taxon>
        <taxon>Pezizales</taxon>
        <taxon>Discinaceae</taxon>
        <taxon>Discina</taxon>
    </lineage>
</organism>
<dbReference type="EMBL" id="JBBBZM010000066">
    <property type="protein sequence ID" value="KAL0635620.1"/>
    <property type="molecule type" value="Genomic_DNA"/>
</dbReference>
<dbReference type="Proteomes" id="UP001447188">
    <property type="component" value="Unassembled WGS sequence"/>
</dbReference>
<evidence type="ECO:0000313" key="2">
    <source>
        <dbReference type="Proteomes" id="UP001447188"/>
    </source>
</evidence>
<evidence type="ECO:0000313" key="1">
    <source>
        <dbReference type="EMBL" id="KAL0635620.1"/>
    </source>
</evidence>
<sequence length="312" mass="35426">MEPIKSGSFTFSFPSGLLNTGIPRADKKTLEHYLRPVPPTRKHQLKDWAPPKLTGKWCKAQLSHYGIKPLAGNRTELEQRLREAEKNGLLKKQPAEMKLLEKYMKKEWNAKKDEADAKLRSRLQQDAEEDDGEDGSYVRMNIDFGTDGMKEEKFVDRRKRRAPGTTTAFSKKNILGTWEVSCPDIQNSWARTGNLTMVIFQDTESNSVIGELIFGAMKGVLRLKSNPSTKSPVVNFYWTGAVEGEDDEIQLKEREGEMKFYGRGEKAKGSFGSIKGIGQNVEFDAVKVESMPVRGRVDFDNYKEELIPIRRG</sequence>